<gene>
    <name evidence="1" type="ORF">GCM10023094_33850</name>
</gene>
<comment type="caution">
    <text evidence="1">The sequence shown here is derived from an EMBL/GenBank/DDBJ whole genome shotgun (WGS) entry which is preliminary data.</text>
</comment>
<organism evidence="1 2">
    <name type="scientific">Rhodococcus olei</name>
    <dbReference type="NCBI Taxonomy" id="2161675"/>
    <lineage>
        <taxon>Bacteria</taxon>
        <taxon>Bacillati</taxon>
        <taxon>Actinomycetota</taxon>
        <taxon>Actinomycetes</taxon>
        <taxon>Mycobacteriales</taxon>
        <taxon>Nocardiaceae</taxon>
        <taxon>Rhodococcus</taxon>
    </lineage>
</organism>
<dbReference type="InterPro" id="IPR011008">
    <property type="entry name" value="Dimeric_a/b-barrel"/>
</dbReference>
<dbReference type="SUPFAM" id="SSF54909">
    <property type="entry name" value="Dimeric alpha+beta barrel"/>
    <property type="match status" value="1"/>
</dbReference>
<evidence type="ECO:0008006" key="3">
    <source>
        <dbReference type="Google" id="ProtNLM"/>
    </source>
</evidence>
<name>A0ABP8P6T5_9NOCA</name>
<keyword evidence="2" id="KW-1185">Reference proteome</keyword>
<reference evidence="2" key="1">
    <citation type="journal article" date="2019" name="Int. J. Syst. Evol. Microbiol.">
        <title>The Global Catalogue of Microorganisms (GCM) 10K type strain sequencing project: providing services to taxonomists for standard genome sequencing and annotation.</title>
        <authorList>
            <consortium name="The Broad Institute Genomics Platform"/>
            <consortium name="The Broad Institute Genome Sequencing Center for Infectious Disease"/>
            <person name="Wu L."/>
            <person name="Ma J."/>
        </authorList>
    </citation>
    <scope>NUCLEOTIDE SEQUENCE [LARGE SCALE GENOMIC DNA]</scope>
    <source>
        <strain evidence="2">JCM 32206</strain>
    </source>
</reference>
<dbReference type="RefSeq" id="WP_345347361.1">
    <property type="nucleotide sequence ID" value="NZ_BAABFB010000050.1"/>
</dbReference>
<evidence type="ECO:0000313" key="2">
    <source>
        <dbReference type="Proteomes" id="UP001501183"/>
    </source>
</evidence>
<accession>A0ABP8P6T5</accession>
<sequence>MFIQVIQGKVGDEAGLQRCMDRWNEELAPGATGYLGSTSGTCSDGTFICLARFESQEAALRNSERPEQGAWWAETERCFDGPVTFTDCAEVTEWMGGGSDHAGFVQVMEGHTSDAHRMVDLMTQVGDRVHELRPEIIGGTLCSDGKDGYVEAVYFTSEKEARLHEKVEVPDDLRSLFEEETELMGEVSYYDMREPMLVSAERK</sequence>
<proteinExistence type="predicted"/>
<protein>
    <recommendedName>
        <fullName evidence="3">ABM domain-containing protein</fullName>
    </recommendedName>
</protein>
<evidence type="ECO:0000313" key="1">
    <source>
        <dbReference type="EMBL" id="GAA4482944.1"/>
    </source>
</evidence>
<dbReference type="Proteomes" id="UP001501183">
    <property type="component" value="Unassembled WGS sequence"/>
</dbReference>
<dbReference type="EMBL" id="BAABFB010000050">
    <property type="protein sequence ID" value="GAA4482944.1"/>
    <property type="molecule type" value="Genomic_DNA"/>
</dbReference>